<proteinExistence type="predicted"/>
<reference evidence="2 3" key="1">
    <citation type="submission" date="2019-04" db="EMBL/GenBank/DDBJ databases">
        <title>Taxonomy of novel Haliea sp. from mangrove soil of West Coast of India.</title>
        <authorList>
            <person name="Verma A."/>
            <person name="Kumar P."/>
            <person name="Krishnamurthi S."/>
        </authorList>
    </citation>
    <scope>NUCLEOTIDE SEQUENCE [LARGE SCALE GENOMIC DNA]</scope>
    <source>
        <strain evidence="2 3">SAOS-164</strain>
    </source>
</reference>
<gene>
    <name evidence="2" type="ORF">E4634_10540</name>
</gene>
<feature type="transmembrane region" description="Helical" evidence="1">
    <location>
        <begin position="29"/>
        <end position="49"/>
    </location>
</feature>
<evidence type="ECO:0000313" key="3">
    <source>
        <dbReference type="Proteomes" id="UP000298050"/>
    </source>
</evidence>
<evidence type="ECO:0000313" key="2">
    <source>
        <dbReference type="EMBL" id="TGD73461.1"/>
    </source>
</evidence>
<accession>A0A4Z0M1P5</accession>
<dbReference type="Pfam" id="PF14316">
    <property type="entry name" value="DUF4381"/>
    <property type="match status" value="1"/>
</dbReference>
<keyword evidence="1" id="KW-1133">Transmembrane helix</keyword>
<keyword evidence="3" id="KW-1185">Reference proteome</keyword>
<dbReference type="OrthoDB" id="283083at2"/>
<organism evidence="2 3">
    <name type="scientific">Mangrovimicrobium sediminis</name>
    <dbReference type="NCBI Taxonomy" id="2562682"/>
    <lineage>
        <taxon>Bacteria</taxon>
        <taxon>Pseudomonadati</taxon>
        <taxon>Pseudomonadota</taxon>
        <taxon>Gammaproteobacteria</taxon>
        <taxon>Cellvibrionales</taxon>
        <taxon>Halieaceae</taxon>
        <taxon>Mangrovimicrobium</taxon>
    </lineage>
</organism>
<name>A0A4Z0M1P5_9GAMM</name>
<comment type="caution">
    <text evidence="2">The sequence shown here is derived from an EMBL/GenBank/DDBJ whole genome shotgun (WGS) entry which is preliminary data.</text>
</comment>
<sequence length="165" mass="18207">MTPDTGSLDRLHDLVPPPTTPWWPPAPGWMWLAAILGVLLAYLLLRGFLHWQSNRYRREALAALARLDAGDDRAFAQGLASVLKRTALTAYPREQVAPLTGAAWFAFLDAAAGTRFAEGLGAQLEAAMHASSAASWDVPGREQVLHETRRWIREHRPPLPGEPRA</sequence>
<dbReference type="AlphaFoldDB" id="A0A4Z0M1P5"/>
<keyword evidence="1" id="KW-0472">Membrane</keyword>
<protein>
    <submittedName>
        <fullName evidence="2">DUF4381 domain-containing protein</fullName>
    </submittedName>
</protein>
<dbReference type="RefSeq" id="WP_135443643.1">
    <property type="nucleotide sequence ID" value="NZ_SRLE01000007.1"/>
</dbReference>
<dbReference type="EMBL" id="SRLE01000007">
    <property type="protein sequence ID" value="TGD73461.1"/>
    <property type="molecule type" value="Genomic_DNA"/>
</dbReference>
<dbReference type="InterPro" id="IPR025489">
    <property type="entry name" value="DUF4381"/>
</dbReference>
<dbReference type="Proteomes" id="UP000298050">
    <property type="component" value="Unassembled WGS sequence"/>
</dbReference>
<evidence type="ECO:0000256" key="1">
    <source>
        <dbReference type="SAM" id="Phobius"/>
    </source>
</evidence>
<keyword evidence="1" id="KW-0812">Transmembrane</keyword>